<evidence type="ECO:0000313" key="4">
    <source>
        <dbReference type="Proteomes" id="UP000534306"/>
    </source>
</evidence>
<dbReference type="Proteomes" id="UP000553957">
    <property type="component" value="Unassembled WGS sequence"/>
</dbReference>
<reference evidence="3 4" key="1">
    <citation type="submission" date="2020-05" db="EMBL/GenBank/DDBJ databases">
        <title>Genome sequence of Kribbella sandramycini ATCC 39419.</title>
        <authorList>
            <person name="Maclea K.S."/>
            <person name="Fair J.L."/>
        </authorList>
    </citation>
    <scope>NUCLEOTIDE SEQUENCE [LARGE SCALE GENOMIC DNA]</scope>
    <source>
        <strain evidence="3 4">ATCC 39419</strain>
    </source>
</reference>
<feature type="region of interest" description="Disordered" evidence="1">
    <location>
        <begin position="1"/>
        <end position="34"/>
    </location>
</feature>
<gene>
    <name evidence="2" type="ORF">HNR71_006902</name>
    <name evidence="3" type="ORF">HPO96_24090</name>
</gene>
<dbReference type="RefSeq" id="WP_171676247.1">
    <property type="nucleotide sequence ID" value="NZ_BAAAGT010000015.1"/>
</dbReference>
<protein>
    <submittedName>
        <fullName evidence="3">Uncharacterized protein</fullName>
    </submittedName>
</protein>
<sequence length="167" mass="17012">MLLTACSSGGSDQGSDEGSDTPAPSTPTSAPVTADVAPVKAAEVVDGLSKAGFKCGTDEAYAVCTSGGAQVSVLLGDHPRPPVVSVHATGKQDTASAAIGAVLPKVLETVNVNQQQEISSWFGQQKATAQMTAGDWLIDYTVEADTEEPGVNLTVTDKLCKTSCQAE</sequence>
<reference evidence="2 5" key="2">
    <citation type="submission" date="2020-08" db="EMBL/GenBank/DDBJ databases">
        <title>Sequencing the genomes of 1000 actinobacteria strains.</title>
        <authorList>
            <person name="Klenk H.-P."/>
        </authorList>
    </citation>
    <scope>NUCLEOTIDE SEQUENCE [LARGE SCALE GENOMIC DNA]</scope>
    <source>
        <strain evidence="2 5">DSM 15626</strain>
    </source>
</reference>
<proteinExistence type="predicted"/>
<keyword evidence="4" id="KW-1185">Reference proteome</keyword>
<dbReference type="EMBL" id="JABJRC010000006">
    <property type="protein sequence ID" value="NOL43331.1"/>
    <property type="molecule type" value="Genomic_DNA"/>
</dbReference>
<feature type="compositionally biased region" description="Low complexity" evidence="1">
    <location>
        <begin position="20"/>
        <end position="34"/>
    </location>
</feature>
<accession>A0A7Y4L4L0</accession>
<name>A0A7Y4L4L0_9ACTN</name>
<evidence type="ECO:0000313" key="2">
    <source>
        <dbReference type="EMBL" id="MBB6571265.1"/>
    </source>
</evidence>
<dbReference type="EMBL" id="JACHKF010000001">
    <property type="protein sequence ID" value="MBB6571265.1"/>
    <property type="molecule type" value="Genomic_DNA"/>
</dbReference>
<organism evidence="3 4">
    <name type="scientific">Kribbella sandramycini</name>
    <dbReference type="NCBI Taxonomy" id="60450"/>
    <lineage>
        <taxon>Bacteria</taxon>
        <taxon>Bacillati</taxon>
        <taxon>Actinomycetota</taxon>
        <taxon>Actinomycetes</taxon>
        <taxon>Propionibacteriales</taxon>
        <taxon>Kribbellaceae</taxon>
        <taxon>Kribbella</taxon>
    </lineage>
</organism>
<dbReference type="AlphaFoldDB" id="A0A7Y4L4L0"/>
<evidence type="ECO:0000256" key="1">
    <source>
        <dbReference type="SAM" id="MobiDB-lite"/>
    </source>
</evidence>
<dbReference type="Proteomes" id="UP000534306">
    <property type="component" value="Unassembled WGS sequence"/>
</dbReference>
<comment type="caution">
    <text evidence="3">The sequence shown here is derived from an EMBL/GenBank/DDBJ whole genome shotgun (WGS) entry which is preliminary data.</text>
</comment>
<evidence type="ECO:0000313" key="3">
    <source>
        <dbReference type="EMBL" id="NOL43331.1"/>
    </source>
</evidence>
<evidence type="ECO:0000313" key="5">
    <source>
        <dbReference type="Proteomes" id="UP000553957"/>
    </source>
</evidence>